<dbReference type="InterPro" id="IPR001623">
    <property type="entry name" value="DnaJ_domain"/>
</dbReference>
<dbReference type="SMART" id="SM00271">
    <property type="entry name" value="DnaJ"/>
    <property type="match status" value="1"/>
</dbReference>
<dbReference type="Pfam" id="PF00226">
    <property type="entry name" value="DnaJ"/>
    <property type="match status" value="1"/>
</dbReference>
<dbReference type="Gene3D" id="1.10.287.110">
    <property type="entry name" value="DnaJ domain"/>
    <property type="match status" value="1"/>
</dbReference>
<reference evidence="6 7" key="1">
    <citation type="submission" date="2024-03" db="EMBL/GenBank/DDBJ databases">
        <title>Novel species of the genus Variovorax.</title>
        <authorList>
            <person name="Liu Q."/>
            <person name="Xin Y.-H."/>
        </authorList>
    </citation>
    <scope>NUCLEOTIDE SEQUENCE [LARGE SCALE GENOMIC DNA]</scope>
    <source>
        <strain evidence="6 7">KACC 18501</strain>
    </source>
</reference>
<dbReference type="Gene3D" id="2.60.260.20">
    <property type="entry name" value="Urease metallochaperone UreE, N-terminal domain"/>
    <property type="match status" value="2"/>
</dbReference>
<dbReference type="InterPro" id="IPR008971">
    <property type="entry name" value="HSP40/DnaJ_pept-bd"/>
</dbReference>
<dbReference type="PRINTS" id="PR00625">
    <property type="entry name" value="JDOMAIN"/>
</dbReference>
<evidence type="ECO:0000259" key="5">
    <source>
        <dbReference type="PROSITE" id="PS50076"/>
    </source>
</evidence>
<dbReference type="InterPro" id="IPR036410">
    <property type="entry name" value="HSP_DnaJ_Cys-rich_dom_sf"/>
</dbReference>
<dbReference type="PANTHER" id="PTHR43096">
    <property type="entry name" value="DNAJ HOMOLOG 1, MITOCHONDRIAL-RELATED"/>
    <property type="match status" value="1"/>
</dbReference>
<dbReference type="CDD" id="cd06257">
    <property type="entry name" value="DnaJ"/>
    <property type="match status" value="1"/>
</dbReference>
<evidence type="ECO:0000313" key="7">
    <source>
        <dbReference type="Proteomes" id="UP001363010"/>
    </source>
</evidence>
<dbReference type="Pfam" id="PF01556">
    <property type="entry name" value="DnaJ_C"/>
    <property type="match status" value="1"/>
</dbReference>
<organism evidence="6 7">
    <name type="scientific">Variovorax humicola</name>
    <dbReference type="NCBI Taxonomy" id="1769758"/>
    <lineage>
        <taxon>Bacteria</taxon>
        <taxon>Pseudomonadati</taxon>
        <taxon>Pseudomonadota</taxon>
        <taxon>Betaproteobacteria</taxon>
        <taxon>Burkholderiales</taxon>
        <taxon>Comamonadaceae</taxon>
        <taxon>Variovorax</taxon>
    </lineage>
</organism>
<dbReference type="SUPFAM" id="SSF49493">
    <property type="entry name" value="HSP40/DnaJ peptide-binding domain"/>
    <property type="match status" value="2"/>
</dbReference>
<dbReference type="EMBL" id="JBBKZV010000022">
    <property type="protein sequence ID" value="MEJ8825444.1"/>
    <property type="molecule type" value="Genomic_DNA"/>
</dbReference>
<dbReference type="InterPro" id="IPR002939">
    <property type="entry name" value="DnaJ_C"/>
</dbReference>
<dbReference type="PANTHER" id="PTHR43096:SF52">
    <property type="entry name" value="DNAJ HOMOLOG 1, MITOCHONDRIAL-RELATED"/>
    <property type="match status" value="1"/>
</dbReference>
<dbReference type="SUPFAM" id="SSF57938">
    <property type="entry name" value="DnaJ/Hsp40 cysteine-rich domain"/>
    <property type="match status" value="1"/>
</dbReference>
<sequence>MGTDNAFAELGLAPDATDSEVKAAWRRLVSQWHPDRNSSADAVARMQRINRAFEEIRNAGPRTSQAERPHASHRTARPHAAGTQDSNGNGNGNTTRGFHEKARADSTASRDSAAAEDGQPQRRPIYRKVKLTLEEAAAGCIKAMQGKITDTCVVCAGAGHQVLGGNCAQCGGSGAIPKRAFFGWPTGYYECNACLGGGIARRPCKACAGAGKMAPRAYKVNVRIPPGVRDGALLHVNGGRPHPGSPPADLEIRVEVAEHAFFKLDDDGTTRCDIPVDGFAWIANRSIQVPTVVGLQALKLKRDQLAYRMKGHGFPVARGGVRGDQVVTVLPIFPDHLTADQEILLDQLLATTSGPAGLSSDSRLRTWNHSMRAWERGMSKRGQ</sequence>
<evidence type="ECO:0000256" key="1">
    <source>
        <dbReference type="ARBA" id="ARBA00022705"/>
    </source>
</evidence>
<feature type="region of interest" description="Disordered" evidence="4">
    <location>
        <begin position="55"/>
        <end position="123"/>
    </location>
</feature>
<evidence type="ECO:0000256" key="3">
    <source>
        <dbReference type="ARBA" id="ARBA00023186"/>
    </source>
</evidence>
<keyword evidence="3" id="KW-0143">Chaperone</keyword>
<evidence type="ECO:0000256" key="2">
    <source>
        <dbReference type="ARBA" id="ARBA00023016"/>
    </source>
</evidence>
<keyword evidence="7" id="KW-1185">Reference proteome</keyword>
<evidence type="ECO:0000313" key="6">
    <source>
        <dbReference type="EMBL" id="MEJ8825444.1"/>
    </source>
</evidence>
<accession>A0ABU8W648</accession>
<keyword evidence="2" id="KW-0346">Stress response</keyword>
<proteinExistence type="predicted"/>
<feature type="domain" description="J" evidence="5">
    <location>
        <begin position="5"/>
        <end position="69"/>
    </location>
</feature>
<dbReference type="CDD" id="cd10747">
    <property type="entry name" value="DnaJ_C"/>
    <property type="match status" value="1"/>
</dbReference>
<dbReference type="InterPro" id="IPR036869">
    <property type="entry name" value="J_dom_sf"/>
</dbReference>
<keyword evidence="1" id="KW-0235">DNA replication</keyword>
<protein>
    <submittedName>
        <fullName evidence="6">DnaJ C-terminal domain-containing protein</fullName>
    </submittedName>
</protein>
<dbReference type="Proteomes" id="UP001363010">
    <property type="component" value="Unassembled WGS sequence"/>
</dbReference>
<dbReference type="PROSITE" id="PS50076">
    <property type="entry name" value="DNAJ_2"/>
    <property type="match status" value="1"/>
</dbReference>
<comment type="caution">
    <text evidence="6">The sequence shown here is derived from an EMBL/GenBank/DDBJ whole genome shotgun (WGS) entry which is preliminary data.</text>
</comment>
<gene>
    <name evidence="6" type="ORF">WKW80_26055</name>
</gene>
<dbReference type="RefSeq" id="WP_340366477.1">
    <property type="nucleotide sequence ID" value="NZ_JBBKZV010000022.1"/>
</dbReference>
<evidence type="ECO:0000256" key="4">
    <source>
        <dbReference type="SAM" id="MobiDB-lite"/>
    </source>
</evidence>
<dbReference type="Gene3D" id="2.10.230.10">
    <property type="entry name" value="Heat shock protein DnaJ, cysteine-rich domain"/>
    <property type="match status" value="1"/>
</dbReference>
<dbReference type="SUPFAM" id="SSF46565">
    <property type="entry name" value="Chaperone J-domain"/>
    <property type="match status" value="1"/>
</dbReference>
<name>A0ABU8W648_9BURK</name>